<evidence type="ECO:0000259" key="8">
    <source>
        <dbReference type="PROSITE" id="PS50850"/>
    </source>
</evidence>
<dbReference type="SUPFAM" id="SSF103473">
    <property type="entry name" value="MFS general substrate transporter"/>
    <property type="match status" value="1"/>
</dbReference>
<sequence length="565" mass="61909">MAEAQQKPGIEAVENTAVPEVATAAPQKDDLGIEPAPARDAAASAPHRRDAAAELLRKIGDAGQGERVIVSPADNKRILRKIDLVILPIILVVYFLQALDKATLSYASVFGLITDTGLVGTQYSWLGSIVYLAQLVAQPAVAWLLVTVPVGKFISTAVLLWGVVLATMAAAHNFGGLLAARFFLGLFEACVAPCFIAVTQMWWRRREQTVRVSYWYAMNGITNMFGSLITYGLGHINSPVLHSYQIIFMFFGVITVAFSFVMFAFMPDSPVEAKFLKDEDKVMAVERLRMNQMGVLSREWRWDHVREALRDVKTWLWTALIFSISIPSGGISTFGPLIVKSFGFDSFDTILFNIPFGFVQLVATVGGAFLATYIRKKGPVLCLLCLPPIAGCVVLMVVPHDTGHRAALLVGYYLISVYPGITPIIYAWSAQNTAGDTKRKCTTAIFTIGQCVGNVVGPQLYQTTEAPLYRRGLRSNLALYVVLIVLSLLTMAYLRYLNQSHAARRVAAGKSATIVDISLFSAADADRMMQEMAAQGEMGENGAPTGDRAFENLTDLENDEFVFVY</sequence>
<dbReference type="EMBL" id="CAWUHB010000007">
    <property type="protein sequence ID" value="CAK7214050.1"/>
    <property type="molecule type" value="Genomic_DNA"/>
</dbReference>
<feature type="transmembrane region" description="Helical" evidence="7">
    <location>
        <begin position="82"/>
        <end position="99"/>
    </location>
</feature>
<feature type="transmembrane region" description="Helical" evidence="7">
    <location>
        <begin position="380"/>
        <end position="398"/>
    </location>
</feature>
<evidence type="ECO:0000313" key="9">
    <source>
        <dbReference type="EMBL" id="CAK7214050.1"/>
    </source>
</evidence>
<comment type="caution">
    <text evidence="9">The sequence shown here is derived from an EMBL/GenBank/DDBJ whole genome shotgun (WGS) entry which is preliminary data.</text>
</comment>
<dbReference type="Gene3D" id="1.20.1250.20">
    <property type="entry name" value="MFS general substrate transporter like domains"/>
    <property type="match status" value="2"/>
</dbReference>
<dbReference type="Pfam" id="PF07690">
    <property type="entry name" value="MFS_1"/>
    <property type="match status" value="1"/>
</dbReference>
<feature type="transmembrane region" description="Helical" evidence="7">
    <location>
        <begin position="441"/>
        <end position="457"/>
    </location>
</feature>
<dbReference type="PANTHER" id="PTHR43791:SF59">
    <property type="entry name" value="TRANSPORTER, PUTATIVE (AFU_ORTHOLOGUE AFUA_1G06550)-RELATED"/>
    <property type="match status" value="1"/>
</dbReference>
<feature type="transmembrane region" description="Helical" evidence="7">
    <location>
        <begin position="214"/>
        <end position="234"/>
    </location>
</feature>
<feature type="transmembrane region" description="Helical" evidence="7">
    <location>
        <begin position="477"/>
        <end position="496"/>
    </location>
</feature>
<evidence type="ECO:0000256" key="2">
    <source>
        <dbReference type="ARBA" id="ARBA00022448"/>
    </source>
</evidence>
<name>A0ABP0B3F9_9PEZI</name>
<dbReference type="InterPro" id="IPR020846">
    <property type="entry name" value="MFS_dom"/>
</dbReference>
<dbReference type="PROSITE" id="PS50850">
    <property type="entry name" value="MFS"/>
    <property type="match status" value="1"/>
</dbReference>
<dbReference type="InterPro" id="IPR036259">
    <property type="entry name" value="MFS_trans_sf"/>
</dbReference>
<keyword evidence="10" id="KW-1185">Reference proteome</keyword>
<organism evidence="9 10">
    <name type="scientific">Sporothrix curviconia</name>
    <dbReference type="NCBI Taxonomy" id="1260050"/>
    <lineage>
        <taxon>Eukaryota</taxon>
        <taxon>Fungi</taxon>
        <taxon>Dikarya</taxon>
        <taxon>Ascomycota</taxon>
        <taxon>Pezizomycotina</taxon>
        <taxon>Sordariomycetes</taxon>
        <taxon>Sordariomycetidae</taxon>
        <taxon>Ophiostomatales</taxon>
        <taxon>Ophiostomataceae</taxon>
        <taxon>Sporothrix</taxon>
    </lineage>
</organism>
<keyword evidence="5 7" id="KW-0472">Membrane</keyword>
<feature type="domain" description="Major facilitator superfamily (MFS) profile" evidence="8">
    <location>
        <begin position="86"/>
        <end position="499"/>
    </location>
</feature>
<keyword evidence="3 7" id="KW-0812">Transmembrane</keyword>
<evidence type="ECO:0000256" key="3">
    <source>
        <dbReference type="ARBA" id="ARBA00022692"/>
    </source>
</evidence>
<feature type="transmembrane region" description="Helical" evidence="7">
    <location>
        <begin position="153"/>
        <end position="172"/>
    </location>
</feature>
<evidence type="ECO:0000256" key="4">
    <source>
        <dbReference type="ARBA" id="ARBA00022989"/>
    </source>
</evidence>
<feature type="transmembrane region" description="Helical" evidence="7">
    <location>
        <begin position="246"/>
        <end position="266"/>
    </location>
</feature>
<feature type="compositionally biased region" description="Low complexity" evidence="6">
    <location>
        <begin position="35"/>
        <end position="45"/>
    </location>
</feature>
<keyword evidence="4 7" id="KW-1133">Transmembrane helix</keyword>
<dbReference type="InterPro" id="IPR011701">
    <property type="entry name" value="MFS"/>
</dbReference>
<keyword evidence="2" id="KW-0813">Transport</keyword>
<feature type="transmembrane region" description="Helical" evidence="7">
    <location>
        <begin position="125"/>
        <end position="146"/>
    </location>
</feature>
<evidence type="ECO:0000256" key="1">
    <source>
        <dbReference type="ARBA" id="ARBA00004141"/>
    </source>
</evidence>
<evidence type="ECO:0000313" key="10">
    <source>
        <dbReference type="Proteomes" id="UP001642405"/>
    </source>
</evidence>
<dbReference type="Proteomes" id="UP001642405">
    <property type="component" value="Unassembled WGS sequence"/>
</dbReference>
<evidence type="ECO:0000256" key="7">
    <source>
        <dbReference type="SAM" id="Phobius"/>
    </source>
</evidence>
<dbReference type="PANTHER" id="PTHR43791">
    <property type="entry name" value="PERMEASE-RELATED"/>
    <property type="match status" value="1"/>
</dbReference>
<feature type="transmembrane region" description="Helical" evidence="7">
    <location>
        <begin position="410"/>
        <end position="429"/>
    </location>
</feature>
<protein>
    <recommendedName>
        <fullName evidence="8">Major facilitator superfamily (MFS) profile domain-containing protein</fullName>
    </recommendedName>
</protein>
<feature type="transmembrane region" description="Helical" evidence="7">
    <location>
        <begin position="315"/>
        <end position="338"/>
    </location>
</feature>
<accession>A0ABP0B3F9</accession>
<reference evidence="9 10" key="1">
    <citation type="submission" date="2024-01" db="EMBL/GenBank/DDBJ databases">
        <authorList>
            <person name="Allen C."/>
            <person name="Tagirdzhanova G."/>
        </authorList>
    </citation>
    <scope>NUCLEOTIDE SEQUENCE [LARGE SCALE GENOMIC DNA]</scope>
</reference>
<gene>
    <name evidence="9" type="ORF">SCUCBS95973_002014</name>
</gene>
<proteinExistence type="predicted"/>
<comment type="subcellular location">
    <subcellularLocation>
        <location evidence="1">Membrane</location>
        <topology evidence="1">Multi-pass membrane protein</topology>
    </subcellularLocation>
</comment>
<evidence type="ECO:0000256" key="5">
    <source>
        <dbReference type="ARBA" id="ARBA00023136"/>
    </source>
</evidence>
<feature type="region of interest" description="Disordered" evidence="6">
    <location>
        <begin position="1"/>
        <end position="46"/>
    </location>
</feature>
<feature type="transmembrane region" description="Helical" evidence="7">
    <location>
        <begin position="350"/>
        <end position="373"/>
    </location>
</feature>
<evidence type="ECO:0000256" key="6">
    <source>
        <dbReference type="SAM" id="MobiDB-lite"/>
    </source>
</evidence>
<feature type="transmembrane region" description="Helical" evidence="7">
    <location>
        <begin position="178"/>
        <end position="202"/>
    </location>
</feature>